<evidence type="ECO:0000313" key="1">
    <source>
        <dbReference type="EMBL" id="MFC7342132.1"/>
    </source>
</evidence>
<dbReference type="Proteomes" id="UP001596504">
    <property type="component" value="Unassembled WGS sequence"/>
</dbReference>
<reference evidence="2" key="1">
    <citation type="journal article" date="2019" name="Int. J. Syst. Evol. Microbiol.">
        <title>The Global Catalogue of Microorganisms (GCM) 10K type strain sequencing project: providing services to taxonomists for standard genome sequencing and annotation.</title>
        <authorList>
            <consortium name="The Broad Institute Genomics Platform"/>
            <consortium name="The Broad Institute Genome Sequencing Center for Infectious Disease"/>
            <person name="Wu L."/>
            <person name="Ma J."/>
        </authorList>
    </citation>
    <scope>NUCLEOTIDE SEQUENCE [LARGE SCALE GENOMIC DNA]</scope>
    <source>
        <strain evidence="2">WLHS5</strain>
    </source>
</reference>
<organism evidence="1 2">
    <name type="scientific">Saccharopolyspora griseoalba</name>
    <dbReference type="NCBI Taxonomy" id="1431848"/>
    <lineage>
        <taxon>Bacteria</taxon>
        <taxon>Bacillati</taxon>
        <taxon>Actinomycetota</taxon>
        <taxon>Actinomycetes</taxon>
        <taxon>Pseudonocardiales</taxon>
        <taxon>Pseudonocardiaceae</taxon>
        <taxon>Saccharopolyspora</taxon>
    </lineage>
</organism>
<dbReference type="EMBL" id="JBHTCJ010000005">
    <property type="protein sequence ID" value="MFC7342132.1"/>
    <property type="molecule type" value="Genomic_DNA"/>
</dbReference>
<evidence type="ECO:0000313" key="2">
    <source>
        <dbReference type="Proteomes" id="UP001596504"/>
    </source>
</evidence>
<dbReference type="Pfam" id="PF03747">
    <property type="entry name" value="ADP_ribosyl_GH"/>
    <property type="match status" value="1"/>
</dbReference>
<dbReference type="InterPro" id="IPR005502">
    <property type="entry name" value="Ribosyl_crysJ1"/>
</dbReference>
<proteinExistence type="predicted"/>
<dbReference type="RefSeq" id="WP_380667708.1">
    <property type="nucleotide sequence ID" value="NZ_JBHTCJ010000005.1"/>
</dbReference>
<sequence>MADLFANRSTIHSAWMAIAAQRGRPVTEAAREVSDVRKDVVRRLFRFFHYDNNEMEQIGTGQDTVSMMGRALFAAARRETDPRTALRVAVNHSGRSAMTGALAGAVVGARAGVAGLPPEWVEALDVGDLVQELADEAFWTFAHRNVYQQDFPEIWQERYPGW</sequence>
<protein>
    <submittedName>
        <fullName evidence="1">ADP-ribosylglycohydrolase family protein</fullName>
    </submittedName>
</protein>
<keyword evidence="2" id="KW-1185">Reference proteome</keyword>
<gene>
    <name evidence="1" type="ORF">ACFQRI_12000</name>
</gene>
<name>A0ABW2LIK8_9PSEU</name>
<dbReference type="SUPFAM" id="SSF101478">
    <property type="entry name" value="ADP-ribosylglycohydrolase"/>
    <property type="match status" value="1"/>
</dbReference>
<accession>A0ABW2LIK8</accession>
<dbReference type="Gene3D" id="1.10.4080.10">
    <property type="entry name" value="ADP-ribosylation/Crystallin J1"/>
    <property type="match status" value="1"/>
</dbReference>
<comment type="caution">
    <text evidence="1">The sequence shown here is derived from an EMBL/GenBank/DDBJ whole genome shotgun (WGS) entry which is preliminary data.</text>
</comment>
<dbReference type="InterPro" id="IPR036705">
    <property type="entry name" value="Ribosyl_crysJ1_sf"/>
</dbReference>